<evidence type="ECO:0000313" key="1">
    <source>
        <dbReference type="EMBL" id="SHH01558.1"/>
    </source>
</evidence>
<dbReference type="OrthoDB" id="2057137at2"/>
<dbReference type="RefSeq" id="WP_073126061.1">
    <property type="nucleotide sequence ID" value="NZ_BAABCH010000020.1"/>
</dbReference>
<keyword evidence="2" id="KW-1185">Reference proteome</keyword>
<dbReference type="STRING" id="1121321.SAMN04488530_11454"/>
<protein>
    <submittedName>
        <fullName evidence="1">Uncharacterized protein</fullName>
    </submittedName>
</protein>
<accession>A0A1M5PIK4</accession>
<reference evidence="2" key="1">
    <citation type="submission" date="2016-11" db="EMBL/GenBank/DDBJ databases">
        <authorList>
            <person name="Varghese N."/>
            <person name="Submissions S."/>
        </authorList>
    </citation>
    <scope>NUCLEOTIDE SEQUENCE [LARGE SCALE GENOMIC DNA]</scope>
    <source>
        <strain evidence="2">DSM 2635</strain>
    </source>
</reference>
<evidence type="ECO:0000313" key="2">
    <source>
        <dbReference type="Proteomes" id="UP000243255"/>
    </source>
</evidence>
<proteinExistence type="predicted"/>
<name>A0A1M5PIK4_9FIRM</name>
<dbReference type="EMBL" id="FQWX01000014">
    <property type="protein sequence ID" value="SHH01558.1"/>
    <property type="molecule type" value="Genomic_DNA"/>
</dbReference>
<gene>
    <name evidence="1" type="ORF">SAMN04488530_11454</name>
</gene>
<dbReference type="AlphaFoldDB" id="A0A1M5PIK4"/>
<dbReference type="Proteomes" id="UP000243255">
    <property type="component" value="Unassembled WGS sequence"/>
</dbReference>
<sequence length="151" mass="17654">MNINTVQGDSIEILLRQIGAKRIEKVRGLLYFIEFELDENLKVSYSYNINSHDNYFLQRIKPYPINQGLFTDEHEIVSFITKDIKKFKNAKNSTNFDTFLDVTKKVNSITHNVEHLFLNYNVSGKDLKNLDKALDTILNEIIYIKDHAKKV</sequence>
<organism evidence="1 2">
    <name type="scientific">Asaccharospora irregularis DSM 2635</name>
    <dbReference type="NCBI Taxonomy" id="1121321"/>
    <lineage>
        <taxon>Bacteria</taxon>
        <taxon>Bacillati</taxon>
        <taxon>Bacillota</taxon>
        <taxon>Clostridia</taxon>
        <taxon>Peptostreptococcales</taxon>
        <taxon>Peptostreptococcaceae</taxon>
        <taxon>Asaccharospora</taxon>
    </lineage>
</organism>